<sequence>MIAPPVPPRAEGTAPTAGRWRRWARALGPLLAVSLPVLAIVVANTVVNGGERAAPYGDRLTAHPAAGPAGGPVNGPVTGPAAAPELRHDRQAVRAYAPGTGTPLWTYARANRRPLEVLAAPGHAFTLWDDGMITDIGHPARTASGPEAGRAPGVRWHRTMPGAEAGGLLAPLDPAGRTLLVLTPTHAVAYGTEAGDLRWILRPRRGCTFRPADRVRIDGVVLIPQSCADPSVPWHRALLAADEHGKVTPGSRPPGSRPDK</sequence>
<accession>A0A5P2D976</accession>
<dbReference type="OrthoDB" id="4224746at2"/>
<dbReference type="Proteomes" id="UP000325211">
    <property type="component" value="Chromosome"/>
</dbReference>
<reference evidence="1 2" key="1">
    <citation type="submission" date="2018-05" db="EMBL/GenBank/DDBJ databases">
        <title>Streptomyces venezuelae.</title>
        <authorList>
            <person name="Kim W."/>
            <person name="Lee N."/>
            <person name="Cho B.-K."/>
        </authorList>
    </citation>
    <scope>NUCLEOTIDE SEQUENCE [LARGE SCALE GENOMIC DNA]</scope>
    <source>
        <strain evidence="1 2">ATCC 21782</strain>
    </source>
</reference>
<dbReference type="AlphaFoldDB" id="A0A5P2D976"/>
<evidence type="ECO:0000313" key="1">
    <source>
        <dbReference type="EMBL" id="QES50757.1"/>
    </source>
</evidence>
<organism evidence="1 2">
    <name type="scientific">Streptomyces venezuelae</name>
    <dbReference type="NCBI Taxonomy" id="54571"/>
    <lineage>
        <taxon>Bacteria</taxon>
        <taxon>Bacillati</taxon>
        <taxon>Actinomycetota</taxon>
        <taxon>Actinomycetes</taxon>
        <taxon>Kitasatosporales</taxon>
        <taxon>Streptomycetaceae</taxon>
        <taxon>Streptomyces</taxon>
    </lineage>
</organism>
<protein>
    <submittedName>
        <fullName evidence="1">Uncharacterized protein</fullName>
    </submittedName>
</protein>
<dbReference type="RefSeq" id="WP_150210505.1">
    <property type="nucleotide sequence ID" value="NZ_CP029190.1"/>
</dbReference>
<proteinExistence type="predicted"/>
<evidence type="ECO:0000313" key="2">
    <source>
        <dbReference type="Proteomes" id="UP000325211"/>
    </source>
</evidence>
<name>A0A5P2D976_STRVZ</name>
<dbReference type="EMBL" id="CP029190">
    <property type="protein sequence ID" value="QES50757.1"/>
    <property type="molecule type" value="Genomic_DNA"/>
</dbReference>
<gene>
    <name evidence="1" type="ORF">DEJ50_25895</name>
</gene>